<dbReference type="AlphaFoldDB" id="A0A365H3K9"/>
<evidence type="ECO:0000313" key="1">
    <source>
        <dbReference type="EMBL" id="RAY13694.1"/>
    </source>
</evidence>
<keyword evidence="2" id="KW-1185">Reference proteome</keyword>
<reference evidence="1 2" key="1">
    <citation type="submission" date="2018-06" db="EMBL/GenBank/DDBJ databases">
        <title>Actinomadura craniellae sp. nov. isolated from marine sponge Craniella sp.</title>
        <authorList>
            <person name="Li L."/>
            <person name="Xu Q.H."/>
            <person name="Lin H.W."/>
            <person name="Lu Y.H."/>
        </authorList>
    </citation>
    <scope>NUCLEOTIDE SEQUENCE [LARGE SCALE GENOMIC DNA]</scope>
    <source>
        <strain evidence="1 2">LHW63021</strain>
    </source>
</reference>
<comment type="caution">
    <text evidence="1">The sequence shown here is derived from an EMBL/GenBank/DDBJ whole genome shotgun (WGS) entry which is preliminary data.</text>
</comment>
<sequence length="235" mass="25897">MSAALADLSNGTWMVPAGRTVRGTPKVIRLGAEENAYKYGFYEFARSYGGVAVNRIFVSVTVQNTAEGAVYLRNLRLVELRCAAALRGTLIKYRGGADPSPPRTILIDLDAPNPRPWYFPRGIGRSLELPPGDPPRGQQPFGFQLGQDRSETFEVVAILATRRSCGFKLVMDTVTDGVKKEYVITDSGRPFRVTGEFDDDAWNFSPPLTPTEEGGWHRFKTGEIRKSHQALTGTG</sequence>
<dbReference type="OrthoDB" id="5116822at2"/>
<dbReference type="RefSeq" id="WP_111869233.1">
    <property type="nucleotide sequence ID" value="NZ_QLYX01000008.1"/>
</dbReference>
<organism evidence="1 2">
    <name type="scientific">Actinomadura craniellae</name>
    <dbReference type="NCBI Taxonomy" id="2231787"/>
    <lineage>
        <taxon>Bacteria</taxon>
        <taxon>Bacillati</taxon>
        <taxon>Actinomycetota</taxon>
        <taxon>Actinomycetes</taxon>
        <taxon>Streptosporangiales</taxon>
        <taxon>Thermomonosporaceae</taxon>
        <taxon>Actinomadura</taxon>
    </lineage>
</organism>
<accession>A0A365H3K9</accession>
<dbReference type="Proteomes" id="UP000251891">
    <property type="component" value="Unassembled WGS sequence"/>
</dbReference>
<protein>
    <submittedName>
        <fullName evidence="1">Uncharacterized protein</fullName>
    </submittedName>
</protein>
<name>A0A365H3K9_9ACTN</name>
<evidence type="ECO:0000313" key="2">
    <source>
        <dbReference type="Proteomes" id="UP000251891"/>
    </source>
</evidence>
<dbReference type="EMBL" id="QLYX01000008">
    <property type="protein sequence ID" value="RAY13694.1"/>
    <property type="molecule type" value="Genomic_DNA"/>
</dbReference>
<gene>
    <name evidence="1" type="ORF">DPM19_18700</name>
</gene>
<proteinExistence type="predicted"/>